<reference evidence="2 3" key="1">
    <citation type="journal article" date="2018" name="Front. Plant Sci.">
        <title>Red Clover (Trifolium pratense) and Zigzag Clover (T. medium) - A Picture of Genomic Similarities and Differences.</title>
        <authorList>
            <person name="Dluhosova J."/>
            <person name="Istvanek J."/>
            <person name="Nedelnik J."/>
            <person name="Repkova J."/>
        </authorList>
    </citation>
    <scope>NUCLEOTIDE SEQUENCE [LARGE SCALE GENOMIC DNA]</scope>
    <source>
        <strain evidence="3">cv. 10/8</strain>
        <tissue evidence="2">Leaf</tissue>
    </source>
</reference>
<sequence>HEGEAAQAEHHQTDVTEEGHSSDDADDIVRDMEEKEKEKEMEREGDGGQAKVRRPTWVNPYEGKPEPQVFPGG</sequence>
<evidence type="ECO:0000313" key="2">
    <source>
        <dbReference type="EMBL" id="MCI83293.1"/>
    </source>
</evidence>
<dbReference type="Proteomes" id="UP000265520">
    <property type="component" value="Unassembled WGS sequence"/>
</dbReference>
<dbReference type="AlphaFoldDB" id="A0A392V797"/>
<evidence type="ECO:0000313" key="3">
    <source>
        <dbReference type="Proteomes" id="UP000265520"/>
    </source>
</evidence>
<feature type="compositionally biased region" description="Basic and acidic residues" evidence="1">
    <location>
        <begin position="7"/>
        <end position="46"/>
    </location>
</feature>
<evidence type="ECO:0000256" key="1">
    <source>
        <dbReference type="SAM" id="MobiDB-lite"/>
    </source>
</evidence>
<keyword evidence="3" id="KW-1185">Reference proteome</keyword>
<feature type="non-terminal residue" evidence="2">
    <location>
        <position position="1"/>
    </location>
</feature>
<comment type="caution">
    <text evidence="2">The sequence shown here is derived from an EMBL/GenBank/DDBJ whole genome shotgun (WGS) entry which is preliminary data.</text>
</comment>
<organism evidence="2 3">
    <name type="scientific">Trifolium medium</name>
    <dbReference type="NCBI Taxonomy" id="97028"/>
    <lineage>
        <taxon>Eukaryota</taxon>
        <taxon>Viridiplantae</taxon>
        <taxon>Streptophyta</taxon>
        <taxon>Embryophyta</taxon>
        <taxon>Tracheophyta</taxon>
        <taxon>Spermatophyta</taxon>
        <taxon>Magnoliopsida</taxon>
        <taxon>eudicotyledons</taxon>
        <taxon>Gunneridae</taxon>
        <taxon>Pentapetalae</taxon>
        <taxon>rosids</taxon>
        <taxon>fabids</taxon>
        <taxon>Fabales</taxon>
        <taxon>Fabaceae</taxon>
        <taxon>Papilionoideae</taxon>
        <taxon>50 kb inversion clade</taxon>
        <taxon>NPAAA clade</taxon>
        <taxon>Hologalegina</taxon>
        <taxon>IRL clade</taxon>
        <taxon>Trifolieae</taxon>
        <taxon>Trifolium</taxon>
    </lineage>
</organism>
<accession>A0A392V797</accession>
<feature type="non-terminal residue" evidence="2">
    <location>
        <position position="73"/>
    </location>
</feature>
<name>A0A392V797_9FABA</name>
<proteinExistence type="predicted"/>
<protein>
    <submittedName>
        <fullName evidence="2">Uncharacterized protein</fullName>
    </submittedName>
</protein>
<feature type="region of interest" description="Disordered" evidence="1">
    <location>
        <begin position="1"/>
        <end position="73"/>
    </location>
</feature>
<dbReference type="EMBL" id="LXQA011063616">
    <property type="protein sequence ID" value="MCI83293.1"/>
    <property type="molecule type" value="Genomic_DNA"/>
</dbReference>